<evidence type="ECO:0000313" key="3">
    <source>
        <dbReference type="Proteomes" id="UP000596742"/>
    </source>
</evidence>
<proteinExistence type="predicted"/>
<name>A0A8B6DUG9_MYTGA</name>
<dbReference type="EMBL" id="UYJE01004136">
    <property type="protein sequence ID" value="VDI25354.1"/>
    <property type="molecule type" value="Genomic_DNA"/>
</dbReference>
<keyword evidence="3" id="KW-1185">Reference proteome</keyword>
<dbReference type="AlphaFoldDB" id="A0A8B6DUG9"/>
<feature type="compositionally biased region" description="Polar residues" evidence="1">
    <location>
        <begin position="1"/>
        <end position="12"/>
    </location>
</feature>
<dbReference type="PANTHER" id="PTHR19446">
    <property type="entry name" value="REVERSE TRANSCRIPTASES"/>
    <property type="match status" value="1"/>
</dbReference>
<accession>A0A8B6DUG9</accession>
<organism evidence="2 3">
    <name type="scientific">Mytilus galloprovincialis</name>
    <name type="common">Mediterranean mussel</name>
    <dbReference type="NCBI Taxonomy" id="29158"/>
    <lineage>
        <taxon>Eukaryota</taxon>
        <taxon>Metazoa</taxon>
        <taxon>Spiralia</taxon>
        <taxon>Lophotrochozoa</taxon>
        <taxon>Mollusca</taxon>
        <taxon>Bivalvia</taxon>
        <taxon>Autobranchia</taxon>
        <taxon>Pteriomorphia</taxon>
        <taxon>Mytilida</taxon>
        <taxon>Mytiloidea</taxon>
        <taxon>Mytilidae</taxon>
        <taxon>Mytilinae</taxon>
        <taxon>Mytilus</taxon>
    </lineage>
</organism>
<evidence type="ECO:0008006" key="4">
    <source>
        <dbReference type="Google" id="ProtNLM"/>
    </source>
</evidence>
<gene>
    <name evidence="2" type="ORF">MGAL_10B012087</name>
</gene>
<dbReference type="Proteomes" id="UP000596742">
    <property type="component" value="Unassembled WGS sequence"/>
</dbReference>
<evidence type="ECO:0000313" key="2">
    <source>
        <dbReference type="EMBL" id="VDI25354.1"/>
    </source>
</evidence>
<comment type="caution">
    <text evidence="2">The sequence shown here is derived from an EMBL/GenBank/DDBJ whole genome shotgun (WGS) entry which is preliminary data.</text>
</comment>
<reference evidence="2" key="1">
    <citation type="submission" date="2018-11" db="EMBL/GenBank/DDBJ databases">
        <authorList>
            <person name="Alioto T."/>
            <person name="Alioto T."/>
        </authorList>
    </citation>
    <scope>NUCLEOTIDE SEQUENCE</scope>
</reference>
<evidence type="ECO:0000256" key="1">
    <source>
        <dbReference type="SAM" id="MobiDB-lite"/>
    </source>
</evidence>
<feature type="region of interest" description="Disordered" evidence="1">
    <location>
        <begin position="1"/>
        <end position="21"/>
    </location>
</feature>
<protein>
    <recommendedName>
        <fullName evidence="4">Reverse transcriptase domain-containing protein</fullName>
    </recommendedName>
</protein>
<dbReference type="OrthoDB" id="6142323at2759"/>
<sequence>MHFQNLVSGNTHNENENQKESIQNVFEELDAPFTENELSYGIRQLKRDKTPGFDNILNEYLITGKAALTQVLCKLFNDILNTGNFPQMWVKSIMVPVFKKGDVECG</sequence>